<evidence type="ECO:0000313" key="3">
    <source>
        <dbReference type="WBParaSite" id="OFLC_0001549101-mRNA-1"/>
    </source>
</evidence>
<evidence type="ECO:0000313" key="2">
    <source>
        <dbReference type="Proteomes" id="UP000267606"/>
    </source>
</evidence>
<reference evidence="3" key="1">
    <citation type="submission" date="2016-06" db="UniProtKB">
        <authorList>
            <consortium name="WormBaseParasite"/>
        </authorList>
    </citation>
    <scope>IDENTIFICATION</scope>
</reference>
<dbReference type="Proteomes" id="UP000267606">
    <property type="component" value="Unassembled WGS sequence"/>
</dbReference>
<organism evidence="3">
    <name type="scientific">Onchocerca flexuosa</name>
    <dbReference type="NCBI Taxonomy" id="387005"/>
    <lineage>
        <taxon>Eukaryota</taxon>
        <taxon>Metazoa</taxon>
        <taxon>Ecdysozoa</taxon>
        <taxon>Nematoda</taxon>
        <taxon>Chromadorea</taxon>
        <taxon>Rhabditida</taxon>
        <taxon>Spirurina</taxon>
        <taxon>Spiruromorpha</taxon>
        <taxon>Filarioidea</taxon>
        <taxon>Onchocercidae</taxon>
        <taxon>Onchocerca</taxon>
    </lineage>
</organism>
<protein>
    <submittedName>
        <fullName evidence="1 3">Uncharacterized protein</fullName>
    </submittedName>
</protein>
<reference evidence="1 2" key="2">
    <citation type="submission" date="2018-11" db="EMBL/GenBank/DDBJ databases">
        <authorList>
            <consortium name="Pathogen Informatics"/>
        </authorList>
    </citation>
    <scope>NUCLEOTIDE SEQUENCE [LARGE SCALE GENOMIC DNA]</scope>
</reference>
<sequence>MQTEHKSLRSVKIRVPSKGEIVLDEYNPYKLNTREKLIKHWSNTSKDEYLISLRKRMQTEHKSLRI</sequence>
<dbReference type="AlphaFoldDB" id="A0A183I6W8"/>
<accession>A0A183I6W8</accession>
<name>A0A183I6W8_9BILA</name>
<dbReference type="WBParaSite" id="OFLC_0001549101-mRNA-1">
    <property type="protein sequence ID" value="OFLC_0001549101-mRNA-1"/>
    <property type="gene ID" value="OFLC_0001549101"/>
</dbReference>
<keyword evidence="2" id="KW-1185">Reference proteome</keyword>
<dbReference type="EMBL" id="UZAJ01042222">
    <property type="protein sequence ID" value="VDP22097.1"/>
    <property type="molecule type" value="Genomic_DNA"/>
</dbReference>
<proteinExistence type="predicted"/>
<gene>
    <name evidence="1" type="ORF">OFLC_LOCUS15480</name>
</gene>
<evidence type="ECO:0000313" key="1">
    <source>
        <dbReference type="EMBL" id="VDP22097.1"/>
    </source>
</evidence>